<proteinExistence type="predicted"/>
<dbReference type="GO" id="GO:0005634">
    <property type="term" value="C:nucleus"/>
    <property type="evidence" value="ECO:0007669"/>
    <property type="project" value="InterPro"/>
</dbReference>
<dbReference type="EMBL" id="KN832890">
    <property type="protein sequence ID" value="KIM94478.1"/>
    <property type="molecule type" value="Genomic_DNA"/>
</dbReference>
<dbReference type="SMART" id="SM00066">
    <property type="entry name" value="GAL4"/>
    <property type="match status" value="1"/>
</dbReference>
<feature type="region of interest" description="Disordered" evidence="6">
    <location>
        <begin position="290"/>
        <end position="312"/>
    </location>
</feature>
<dbReference type="InterPro" id="IPR013700">
    <property type="entry name" value="AflR"/>
</dbReference>
<gene>
    <name evidence="8" type="ORF">OIDMADRAFT_76913</name>
</gene>
<reference evidence="8 9" key="1">
    <citation type="submission" date="2014-04" db="EMBL/GenBank/DDBJ databases">
        <authorList>
            <consortium name="DOE Joint Genome Institute"/>
            <person name="Kuo A."/>
            <person name="Martino E."/>
            <person name="Perotto S."/>
            <person name="Kohler A."/>
            <person name="Nagy L.G."/>
            <person name="Floudas D."/>
            <person name="Copeland A."/>
            <person name="Barry K.W."/>
            <person name="Cichocki N."/>
            <person name="Veneault-Fourrey C."/>
            <person name="LaButti K."/>
            <person name="Lindquist E.A."/>
            <person name="Lipzen A."/>
            <person name="Lundell T."/>
            <person name="Morin E."/>
            <person name="Murat C."/>
            <person name="Sun H."/>
            <person name="Tunlid A."/>
            <person name="Henrissat B."/>
            <person name="Grigoriev I.V."/>
            <person name="Hibbett D.S."/>
            <person name="Martin F."/>
            <person name="Nordberg H.P."/>
            <person name="Cantor M.N."/>
            <person name="Hua S.X."/>
        </authorList>
    </citation>
    <scope>NUCLEOTIDE SEQUENCE [LARGE SCALE GENOMIC DNA]</scope>
    <source>
        <strain evidence="8 9">Zn</strain>
    </source>
</reference>
<dbReference type="Pfam" id="PF08493">
    <property type="entry name" value="AflR"/>
    <property type="match status" value="1"/>
</dbReference>
<evidence type="ECO:0000256" key="5">
    <source>
        <dbReference type="ARBA" id="ARBA00023242"/>
    </source>
</evidence>
<evidence type="ECO:0000256" key="6">
    <source>
        <dbReference type="SAM" id="MobiDB-lite"/>
    </source>
</evidence>
<dbReference type="Proteomes" id="UP000054321">
    <property type="component" value="Unassembled WGS sequence"/>
</dbReference>
<dbReference type="PROSITE" id="PS50048">
    <property type="entry name" value="ZN2_CY6_FUNGAL_2"/>
    <property type="match status" value="1"/>
</dbReference>
<dbReference type="GO" id="GO:0045122">
    <property type="term" value="P:aflatoxin biosynthetic process"/>
    <property type="evidence" value="ECO:0007669"/>
    <property type="project" value="InterPro"/>
</dbReference>
<dbReference type="STRING" id="913774.A0A0C3C6G8"/>
<dbReference type="GO" id="GO:0000981">
    <property type="term" value="F:DNA-binding transcription factor activity, RNA polymerase II-specific"/>
    <property type="evidence" value="ECO:0007669"/>
    <property type="project" value="InterPro"/>
</dbReference>
<keyword evidence="9" id="KW-1185">Reference proteome</keyword>
<evidence type="ECO:0000313" key="8">
    <source>
        <dbReference type="EMBL" id="KIM94478.1"/>
    </source>
</evidence>
<dbReference type="InterPro" id="IPR036864">
    <property type="entry name" value="Zn2-C6_fun-type_DNA-bd_sf"/>
</dbReference>
<evidence type="ECO:0000256" key="2">
    <source>
        <dbReference type="ARBA" id="ARBA00023015"/>
    </source>
</evidence>
<feature type="domain" description="Zn(2)-C6 fungal-type" evidence="7">
    <location>
        <begin position="5"/>
        <end position="35"/>
    </location>
</feature>
<dbReference type="OrthoDB" id="2740448at2759"/>
<feature type="non-terminal residue" evidence="8">
    <location>
        <position position="1"/>
    </location>
</feature>
<evidence type="ECO:0000259" key="7">
    <source>
        <dbReference type="PROSITE" id="PS50048"/>
    </source>
</evidence>
<sequence>KLRDSCEACAASKVKCNKEKPTCARCTRRKIQCEYVVTKRAGRKHDSRKTTSTQTGSTTSDAGILRIPNKTPPSLGQETASYAADISPSVFSPGDSTSWWTPDPEFDDFFASPVSFSPPESFDSDTTSLFFSRSGTNSTKGGYDLYDTMPITPENAFVSMENVSRSTDLSRQLSRPESQSSLPSEALSFQDCRSEPAACCLVCAIALLKQKFGNSATPCTCSKRQGFGHDSCQFPTIQTVITGNKESIETISNILQCPCSQDGYLLAILSLVVFKILGWYAAAARETRKTPGWEESQSSERDQPEPRRPSSCHSEQVFQFPAILDNYSPGSEDQGCIAAQLVLGELHHVQRLVAQLSSRLKVVGSQSVHEDNITSPFSAAVLDQLAADLRKRLRTLSLEIVDTLR</sequence>
<dbReference type="PROSITE" id="PS00463">
    <property type="entry name" value="ZN2_CY6_FUNGAL_1"/>
    <property type="match status" value="1"/>
</dbReference>
<feature type="non-terminal residue" evidence="8">
    <location>
        <position position="405"/>
    </location>
</feature>
<organism evidence="8 9">
    <name type="scientific">Oidiodendron maius (strain Zn)</name>
    <dbReference type="NCBI Taxonomy" id="913774"/>
    <lineage>
        <taxon>Eukaryota</taxon>
        <taxon>Fungi</taxon>
        <taxon>Dikarya</taxon>
        <taxon>Ascomycota</taxon>
        <taxon>Pezizomycotina</taxon>
        <taxon>Leotiomycetes</taxon>
        <taxon>Leotiomycetes incertae sedis</taxon>
        <taxon>Myxotrichaceae</taxon>
        <taxon>Oidiodendron</taxon>
    </lineage>
</organism>
<evidence type="ECO:0000256" key="4">
    <source>
        <dbReference type="ARBA" id="ARBA00023163"/>
    </source>
</evidence>
<evidence type="ECO:0000313" key="9">
    <source>
        <dbReference type="Proteomes" id="UP000054321"/>
    </source>
</evidence>
<keyword evidence="4" id="KW-0804">Transcription</keyword>
<dbReference type="CDD" id="cd00067">
    <property type="entry name" value="GAL4"/>
    <property type="match status" value="1"/>
</dbReference>
<feature type="compositionally biased region" description="Low complexity" evidence="6">
    <location>
        <begin position="50"/>
        <end position="60"/>
    </location>
</feature>
<accession>A0A0C3C6G8</accession>
<keyword evidence="2" id="KW-0805">Transcription regulation</keyword>
<keyword evidence="1" id="KW-0479">Metal-binding</keyword>
<name>A0A0C3C6G8_OIDMZ</name>
<protein>
    <recommendedName>
        <fullName evidence="7">Zn(2)-C6 fungal-type domain-containing protein</fullName>
    </recommendedName>
</protein>
<dbReference type="Gene3D" id="4.10.240.10">
    <property type="entry name" value="Zn(2)-C6 fungal-type DNA-binding domain"/>
    <property type="match status" value="1"/>
</dbReference>
<dbReference type="AlphaFoldDB" id="A0A0C3C6G8"/>
<dbReference type="SUPFAM" id="SSF57701">
    <property type="entry name" value="Zn2/Cys6 DNA-binding domain"/>
    <property type="match status" value="1"/>
</dbReference>
<dbReference type="PANTHER" id="PTHR31069">
    <property type="entry name" value="OLEATE-ACTIVATED TRANSCRIPTION FACTOR 1-RELATED"/>
    <property type="match status" value="1"/>
</dbReference>
<reference evidence="9" key="2">
    <citation type="submission" date="2015-01" db="EMBL/GenBank/DDBJ databases">
        <title>Evolutionary Origins and Diversification of the Mycorrhizal Mutualists.</title>
        <authorList>
            <consortium name="DOE Joint Genome Institute"/>
            <consortium name="Mycorrhizal Genomics Consortium"/>
            <person name="Kohler A."/>
            <person name="Kuo A."/>
            <person name="Nagy L.G."/>
            <person name="Floudas D."/>
            <person name="Copeland A."/>
            <person name="Barry K.W."/>
            <person name="Cichocki N."/>
            <person name="Veneault-Fourrey C."/>
            <person name="LaButti K."/>
            <person name="Lindquist E.A."/>
            <person name="Lipzen A."/>
            <person name="Lundell T."/>
            <person name="Morin E."/>
            <person name="Murat C."/>
            <person name="Riley R."/>
            <person name="Ohm R."/>
            <person name="Sun H."/>
            <person name="Tunlid A."/>
            <person name="Henrissat B."/>
            <person name="Grigoriev I.V."/>
            <person name="Hibbett D.S."/>
            <person name="Martin F."/>
        </authorList>
    </citation>
    <scope>NUCLEOTIDE SEQUENCE [LARGE SCALE GENOMIC DNA]</scope>
    <source>
        <strain evidence="9">Zn</strain>
    </source>
</reference>
<keyword evidence="3" id="KW-0238">DNA-binding</keyword>
<feature type="region of interest" description="Disordered" evidence="6">
    <location>
        <begin position="44"/>
        <end position="77"/>
    </location>
</feature>
<dbReference type="InterPro" id="IPR050675">
    <property type="entry name" value="OAF3"/>
</dbReference>
<evidence type="ECO:0000256" key="3">
    <source>
        <dbReference type="ARBA" id="ARBA00023125"/>
    </source>
</evidence>
<dbReference type="GO" id="GO:0003677">
    <property type="term" value="F:DNA binding"/>
    <property type="evidence" value="ECO:0007669"/>
    <property type="project" value="UniProtKB-KW"/>
</dbReference>
<dbReference type="InterPro" id="IPR001138">
    <property type="entry name" value="Zn2Cys6_DnaBD"/>
</dbReference>
<dbReference type="PANTHER" id="PTHR31069:SF31">
    <property type="entry name" value="MONODICTYPHENONE CLUSTER TRANSCRIPTION FACTOR-RELATED"/>
    <property type="match status" value="1"/>
</dbReference>
<keyword evidence="5" id="KW-0539">Nucleus</keyword>
<dbReference type="PRINTS" id="PR00755">
    <property type="entry name" value="AFLATOXINBRP"/>
</dbReference>
<dbReference type="HOGENOM" id="CLU_031656_1_0_1"/>
<dbReference type="GO" id="GO:0008270">
    <property type="term" value="F:zinc ion binding"/>
    <property type="evidence" value="ECO:0007669"/>
    <property type="project" value="InterPro"/>
</dbReference>
<dbReference type="Pfam" id="PF00172">
    <property type="entry name" value="Zn_clus"/>
    <property type="match status" value="1"/>
</dbReference>
<feature type="compositionally biased region" description="Basic and acidic residues" evidence="6">
    <location>
        <begin position="290"/>
        <end position="308"/>
    </location>
</feature>
<evidence type="ECO:0000256" key="1">
    <source>
        <dbReference type="ARBA" id="ARBA00022723"/>
    </source>
</evidence>
<dbReference type="InParanoid" id="A0A0C3C6G8"/>